<dbReference type="Proteomes" id="UP001281130">
    <property type="component" value="Unassembled WGS sequence"/>
</dbReference>
<sequence length="245" mass="27547">MFWALVVLSEALFWILLGGFALARYLWGRRRLSLLFLVALVVNEYWLVPVAVRDVAHNGRFTVFHADVLLEAVALPVVLLVWGKDLFRRIDRGAERYVSEVRAIAESEGLGLPKSAVAALARSRRGRAAQHWEETGEPRGDGSPPDLDHARRQRRRWYIHLAIFIVGQGLIQLALFTGFLEPSDGLFFGNGPRSAISLGPIEFLPDVTGLRTLWLVVLVVDFVWSFSYTLWPKEQAGETARDRGG</sequence>
<keyword evidence="1" id="KW-0472">Membrane</keyword>
<comment type="caution">
    <text evidence="2">The sequence shown here is derived from an EMBL/GenBank/DDBJ whole genome shotgun (WGS) entry which is preliminary data.</text>
</comment>
<feature type="transmembrane region" description="Helical" evidence="1">
    <location>
        <begin position="212"/>
        <end position="231"/>
    </location>
</feature>
<keyword evidence="1" id="KW-1133">Transmembrane helix</keyword>
<keyword evidence="1" id="KW-0812">Transmembrane</keyword>
<feature type="transmembrane region" description="Helical" evidence="1">
    <location>
        <begin position="157"/>
        <end position="180"/>
    </location>
</feature>
<proteinExistence type="predicted"/>
<name>A0AB35TDI1_RUBRA</name>
<dbReference type="AlphaFoldDB" id="A0AB35TDI1"/>
<feature type="transmembrane region" description="Helical" evidence="1">
    <location>
        <begin position="34"/>
        <end position="52"/>
    </location>
</feature>
<evidence type="ECO:0000313" key="3">
    <source>
        <dbReference type="Proteomes" id="UP001281130"/>
    </source>
</evidence>
<accession>A0AB35TDI1</accession>
<gene>
    <name evidence="2" type="ORF">SIL72_14930</name>
</gene>
<evidence type="ECO:0000313" key="2">
    <source>
        <dbReference type="EMBL" id="MDX5895320.1"/>
    </source>
</evidence>
<evidence type="ECO:0008006" key="4">
    <source>
        <dbReference type="Google" id="ProtNLM"/>
    </source>
</evidence>
<organism evidence="2 3">
    <name type="scientific">Rubrobacter radiotolerans</name>
    <name type="common">Arthrobacter radiotolerans</name>
    <dbReference type="NCBI Taxonomy" id="42256"/>
    <lineage>
        <taxon>Bacteria</taxon>
        <taxon>Bacillati</taxon>
        <taxon>Actinomycetota</taxon>
        <taxon>Rubrobacteria</taxon>
        <taxon>Rubrobacterales</taxon>
        <taxon>Rubrobacteraceae</taxon>
        <taxon>Rubrobacter</taxon>
    </lineage>
</organism>
<reference evidence="2" key="1">
    <citation type="submission" date="2023-11" db="EMBL/GenBank/DDBJ databases">
        <title>MicrobeMod: A computational toolkit for identifying prokaryotic methylation and restriction-modification with nanopore sequencing.</title>
        <authorList>
            <person name="Crits-Christoph A."/>
            <person name="Kang S.C."/>
            <person name="Lee H."/>
            <person name="Ostrov N."/>
        </authorList>
    </citation>
    <scope>NUCLEOTIDE SEQUENCE</scope>
    <source>
        <strain evidence="2">ATCC 51242</strain>
    </source>
</reference>
<feature type="transmembrane region" description="Helical" evidence="1">
    <location>
        <begin position="64"/>
        <end position="82"/>
    </location>
</feature>
<dbReference type="EMBL" id="JAWXXX010000002">
    <property type="protein sequence ID" value="MDX5895320.1"/>
    <property type="molecule type" value="Genomic_DNA"/>
</dbReference>
<dbReference type="RefSeq" id="WP_084362480.1">
    <property type="nucleotide sequence ID" value="NZ_JAWXXX010000002.1"/>
</dbReference>
<evidence type="ECO:0000256" key="1">
    <source>
        <dbReference type="SAM" id="Phobius"/>
    </source>
</evidence>
<protein>
    <recommendedName>
        <fullName evidence="4">Lycopene cyclase domain</fullName>
    </recommendedName>
</protein>
<feature type="transmembrane region" description="Helical" evidence="1">
    <location>
        <begin position="6"/>
        <end position="27"/>
    </location>
</feature>